<evidence type="ECO:0000313" key="4">
    <source>
        <dbReference type="EMBL" id="HGS20633.1"/>
    </source>
</evidence>
<dbReference type="GO" id="GO:0005829">
    <property type="term" value="C:cytosol"/>
    <property type="evidence" value="ECO:0007669"/>
    <property type="project" value="TreeGrafter"/>
</dbReference>
<evidence type="ECO:0000256" key="2">
    <source>
        <dbReference type="ARBA" id="ARBA00022679"/>
    </source>
</evidence>
<protein>
    <submittedName>
        <fullName evidence="4">TrmH family RNA methyltransferase</fullName>
    </submittedName>
</protein>
<dbReference type="Gene3D" id="3.40.1280.10">
    <property type="match status" value="1"/>
</dbReference>
<accession>A0A7C4KGG2</accession>
<organism evidence="4">
    <name type="scientific">Anaerolinea thermolimosa</name>
    <dbReference type="NCBI Taxonomy" id="229919"/>
    <lineage>
        <taxon>Bacteria</taxon>
        <taxon>Bacillati</taxon>
        <taxon>Chloroflexota</taxon>
        <taxon>Anaerolineae</taxon>
        <taxon>Anaerolineales</taxon>
        <taxon>Anaerolineaceae</taxon>
        <taxon>Anaerolinea</taxon>
    </lineage>
</organism>
<sequence>MMIETLKCKNPECGLRFSQLAGESRGRRCPRCRSDASLVASRPSAYEVPRLEEAGKPTLEIVLDNLRSAWNVGSIFRTANGAGVRKIHLCGITPTPEDMAVRKTSLGAEKNIPWQYYSDGYENCVTLQKQGYHLWALEGGERASSLFETSQNLPDPLVLVLGNELTGIDAGIMDVCENVVFLPMLGDKKSLNVAIAGSIAMYWLKFGRVGSEGG</sequence>
<dbReference type="InterPro" id="IPR004441">
    <property type="entry name" value="rRNA_MeTrfase_TrmH"/>
</dbReference>
<keyword evidence="2 4" id="KW-0808">Transferase</keyword>
<keyword evidence="1 4" id="KW-0489">Methyltransferase</keyword>
<dbReference type="SUPFAM" id="SSF75217">
    <property type="entry name" value="alpha/beta knot"/>
    <property type="match status" value="1"/>
</dbReference>
<name>A0A7C4KGG2_9CHLR</name>
<feature type="domain" description="tRNA/rRNA methyltransferase SpoU type" evidence="3">
    <location>
        <begin position="59"/>
        <end position="202"/>
    </location>
</feature>
<gene>
    <name evidence="4" type="ORF">ENT37_02060</name>
</gene>
<dbReference type="AlphaFoldDB" id="A0A7C4KGG2"/>
<dbReference type="GO" id="GO:0032259">
    <property type="term" value="P:methylation"/>
    <property type="evidence" value="ECO:0007669"/>
    <property type="project" value="UniProtKB-KW"/>
</dbReference>
<evidence type="ECO:0000256" key="1">
    <source>
        <dbReference type="ARBA" id="ARBA00022603"/>
    </source>
</evidence>
<dbReference type="PANTHER" id="PTHR46429:SF1">
    <property type="entry name" value="23S RRNA (GUANOSINE-2'-O-)-METHYLTRANSFERASE RLMB"/>
    <property type="match status" value="1"/>
</dbReference>
<dbReference type="PANTHER" id="PTHR46429">
    <property type="entry name" value="23S RRNA (GUANOSINE-2'-O-)-METHYLTRANSFERASE RLMB"/>
    <property type="match status" value="1"/>
</dbReference>
<reference evidence="4" key="1">
    <citation type="journal article" date="2020" name="mSystems">
        <title>Genome- and Community-Level Interaction Insights into Carbon Utilization and Element Cycling Functions of Hydrothermarchaeota in Hydrothermal Sediment.</title>
        <authorList>
            <person name="Zhou Z."/>
            <person name="Liu Y."/>
            <person name="Xu W."/>
            <person name="Pan J."/>
            <person name="Luo Z.H."/>
            <person name="Li M."/>
        </authorList>
    </citation>
    <scope>NUCLEOTIDE SEQUENCE [LARGE SCALE GENOMIC DNA]</scope>
    <source>
        <strain evidence="4">SpSt-573</strain>
    </source>
</reference>
<dbReference type="Pfam" id="PF00588">
    <property type="entry name" value="SpoU_methylase"/>
    <property type="match status" value="1"/>
</dbReference>
<dbReference type="InterPro" id="IPR029026">
    <property type="entry name" value="tRNA_m1G_MTases_N"/>
</dbReference>
<dbReference type="GO" id="GO:0006396">
    <property type="term" value="P:RNA processing"/>
    <property type="evidence" value="ECO:0007669"/>
    <property type="project" value="InterPro"/>
</dbReference>
<proteinExistence type="predicted"/>
<evidence type="ECO:0000259" key="3">
    <source>
        <dbReference type="Pfam" id="PF00588"/>
    </source>
</evidence>
<comment type="caution">
    <text evidence="4">The sequence shown here is derived from an EMBL/GenBank/DDBJ whole genome shotgun (WGS) entry which is preliminary data.</text>
</comment>
<dbReference type="CDD" id="cd18097">
    <property type="entry name" value="SpoU-like"/>
    <property type="match status" value="1"/>
</dbReference>
<dbReference type="InterPro" id="IPR029028">
    <property type="entry name" value="Alpha/beta_knot_MTases"/>
</dbReference>
<dbReference type="GO" id="GO:0008173">
    <property type="term" value="F:RNA methyltransferase activity"/>
    <property type="evidence" value="ECO:0007669"/>
    <property type="project" value="InterPro"/>
</dbReference>
<dbReference type="InterPro" id="IPR001537">
    <property type="entry name" value="SpoU_MeTrfase"/>
</dbReference>
<dbReference type="GO" id="GO:0003723">
    <property type="term" value="F:RNA binding"/>
    <property type="evidence" value="ECO:0007669"/>
    <property type="project" value="InterPro"/>
</dbReference>
<dbReference type="EMBL" id="DSYK01000106">
    <property type="protein sequence ID" value="HGS20633.1"/>
    <property type="molecule type" value="Genomic_DNA"/>
</dbReference>